<dbReference type="NCBIfam" id="NF008624">
    <property type="entry name" value="PRK11611.1"/>
    <property type="match status" value="1"/>
</dbReference>
<dbReference type="EMBL" id="RBRL01000191">
    <property type="protein sequence ID" value="RMQ88641.1"/>
    <property type="molecule type" value="Genomic_DNA"/>
</dbReference>
<evidence type="ECO:0000313" key="4">
    <source>
        <dbReference type="Proteomes" id="UP000277179"/>
    </source>
</evidence>
<evidence type="ECO:0000259" key="1">
    <source>
        <dbReference type="Pfam" id="PF07179"/>
    </source>
</evidence>
<feature type="domain" description="SseB protein N-terminal" evidence="1">
    <location>
        <begin position="31"/>
        <end position="147"/>
    </location>
</feature>
<dbReference type="Pfam" id="PF07179">
    <property type="entry name" value="SseB"/>
    <property type="match status" value="1"/>
</dbReference>
<proteinExistence type="predicted"/>
<dbReference type="InterPro" id="IPR027945">
    <property type="entry name" value="SseB_C"/>
</dbReference>
<dbReference type="AlphaFoldDB" id="A0A3M4QDY4"/>
<gene>
    <name evidence="3" type="ORF">ALP97_00535</name>
</gene>
<evidence type="ECO:0000259" key="2">
    <source>
        <dbReference type="Pfam" id="PF14581"/>
    </source>
</evidence>
<reference evidence="3 4" key="1">
    <citation type="submission" date="2018-08" db="EMBL/GenBank/DDBJ databases">
        <title>Recombination of ecologically and evolutionarily significant loci maintains genetic cohesion in the Pseudomonas syringae species complex.</title>
        <authorList>
            <person name="Dillon M."/>
            <person name="Thakur S."/>
            <person name="Almeida R.N.D."/>
            <person name="Weir B.S."/>
            <person name="Guttman D.S."/>
        </authorList>
    </citation>
    <scope>NUCLEOTIDE SEQUENCE [LARGE SCALE GENOMIC DNA]</scope>
    <source>
        <strain evidence="3 4">ICMP 11288</strain>
    </source>
</reference>
<organism evidence="3 4">
    <name type="scientific">Pseudomonas salomonii</name>
    <dbReference type="NCBI Taxonomy" id="191391"/>
    <lineage>
        <taxon>Bacteria</taxon>
        <taxon>Pseudomonadati</taxon>
        <taxon>Pseudomonadota</taxon>
        <taxon>Gammaproteobacteria</taxon>
        <taxon>Pseudomonadales</taxon>
        <taxon>Pseudomonadaceae</taxon>
        <taxon>Pseudomonas</taxon>
    </lineage>
</organism>
<dbReference type="InterPro" id="IPR009839">
    <property type="entry name" value="SseB_N"/>
</dbReference>
<name>A0A3M4QDY4_9PSED</name>
<dbReference type="Pfam" id="PF14581">
    <property type="entry name" value="SseB_C"/>
    <property type="match status" value="1"/>
</dbReference>
<feature type="domain" description="SseB protein C-terminal" evidence="2">
    <location>
        <begin position="162"/>
        <end position="270"/>
    </location>
</feature>
<evidence type="ECO:0008006" key="5">
    <source>
        <dbReference type="Google" id="ProtNLM"/>
    </source>
</evidence>
<accession>A0A3M4QDY4</accession>
<sequence>MKNCALFAAHFLSVLMELPMDIMDTQQENNLEKSLRLAADEPAHRPDFFKTLLNSTVYVLGTAGTGEGQVNLEAGSNISIAHWQKPDGSAVIPFFSSLQTLQRSIDSEESYVEIPARSLFEITLGTPLFLNPKSPYGKEFFPEEVRHLLSDGIGQRPVQRTVEKDTNVLLGQPSHYPSKMVNSLTQLLAKHRNVKRAFLALMHDASSEHKPHLIIGIEADGDIERVMREAGNVAGDSAPDGEPVDLYRVHEGESGLSDYFLKQTTPFYERKSAGWLRSLLGLGKA</sequence>
<comment type="caution">
    <text evidence="3">The sequence shown here is derived from an EMBL/GenBank/DDBJ whole genome shotgun (WGS) entry which is preliminary data.</text>
</comment>
<protein>
    <recommendedName>
        <fullName evidence="5">SseB protein N-terminal domain-containing protein</fullName>
    </recommendedName>
</protein>
<dbReference type="Proteomes" id="UP000277179">
    <property type="component" value="Unassembled WGS sequence"/>
</dbReference>
<evidence type="ECO:0000313" key="3">
    <source>
        <dbReference type="EMBL" id="RMQ88641.1"/>
    </source>
</evidence>